<organism evidence="1 2">
    <name type="scientific">Candidatus Curtissbacteria bacterium RIFCSPHIGHO2_02_FULL_42_15</name>
    <dbReference type="NCBI Taxonomy" id="1797716"/>
    <lineage>
        <taxon>Bacteria</taxon>
        <taxon>Candidatus Curtissiibacteriota</taxon>
    </lineage>
</organism>
<dbReference type="AlphaFoldDB" id="A0A1F5GEE6"/>
<dbReference type="EMBL" id="MFBF01000051">
    <property type="protein sequence ID" value="OGD90214.1"/>
    <property type="molecule type" value="Genomic_DNA"/>
</dbReference>
<sequence length="337" mass="39223">MVPTIDIDISENKLRNKAELLNALLLDHTTKKNIIWATDSYIKHGKGFAPKKQITSELVTGIYGKLIQPRAAKSLAEQRFRTRVKAEVFTPLRVVDQMNKAIDRDGEIKVPDENNWQEYIKELKLEICCGEAPFIVSRYNPTAHTGQVIEIKNRVGFLDKKLHFVSKYCNKPKDWIHWAKEAYKASYGYEWQGDNILIARENLLYSVIDYYKAKFGGNPSLEIQQEFAEIISWNIFQMDGIKYVIPMSCHHETKVMPGDLTLFGETPETVEKNECEGCKFNHLTKHNGKYVQIMNWVEDKSEKFIDLVTQVEKDFERQIRQEQHEENYLTINEISVN</sequence>
<name>A0A1F5GEE6_9BACT</name>
<dbReference type="Proteomes" id="UP000177124">
    <property type="component" value="Unassembled WGS sequence"/>
</dbReference>
<accession>A0A1F5GEE6</accession>
<evidence type="ECO:0000313" key="1">
    <source>
        <dbReference type="EMBL" id="OGD90214.1"/>
    </source>
</evidence>
<evidence type="ECO:0008006" key="3">
    <source>
        <dbReference type="Google" id="ProtNLM"/>
    </source>
</evidence>
<comment type="caution">
    <text evidence="1">The sequence shown here is derived from an EMBL/GenBank/DDBJ whole genome shotgun (WGS) entry which is preliminary data.</text>
</comment>
<evidence type="ECO:0000313" key="2">
    <source>
        <dbReference type="Proteomes" id="UP000177124"/>
    </source>
</evidence>
<protein>
    <recommendedName>
        <fullName evidence="3">Restriction endonuclease subunit M</fullName>
    </recommendedName>
</protein>
<reference evidence="1 2" key="1">
    <citation type="journal article" date="2016" name="Nat. Commun.">
        <title>Thousands of microbial genomes shed light on interconnected biogeochemical processes in an aquifer system.</title>
        <authorList>
            <person name="Anantharaman K."/>
            <person name="Brown C.T."/>
            <person name="Hug L.A."/>
            <person name="Sharon I."/>
            <person name="Castelle C.J."/>
            <person name="Probst A.J."/>
            <person name="Thomas B.C."/>
            <person name="Singh A."/>
            <person name="Wilkins M.J."/>
            <person name="Karaoz U."/>
            <person name="Brodie E.L."/>
            <person name="Williams K.H."/>
            <person name="Hubbard S.S."/>
            <person name="Banfield J.F."/>
        </authorList>
    </citation>
    <scope>NUCLEOTIDE SEQUENCE [LARGE SCALE GENOMIC DNA]</scope>
</reference>
<gene>
    <name evidence="1" type="ORF">A3D07_01205</name>
</gene>
<proteinExistence type="predicted"/>
<dbReference type="STRING" id="1797716.A3D07_01205"/>